<evidence type="ECO:0000313" key="3">
    <source>
        <dbReference type="EMBL" id="MBP0614561.1"/>
    </source>
</evidence>
<feature type="domain" description="Flavin reductase like" evidence="2">
    <location>
        <begin position="22"/>
        <end position="171"/>
    </location>
</feature>
<dbReference type="SMART" id="SM00903">
    <property type="entry name" value="Flavin_Reduct"/>
    <property type="match status" value="1"/>
</dbReference>
<dbReference type="Pfam" id="PF01613">
    <property type="entry name" value="Flavin_Reduct"/>
    <property type="match status" value="1"/>
</dbReference>
<dbReference type="Proteomes" id="UP000678276">
    <property type="component" value="Unassembled WGS sequence"/>
</dbReference>
<accession>A0ABS4BCS1</accession>
<dbReference type="Gene3D" id="2.30.110.10">
    <property type="entry name" value="Electron Transport, Fmn-binding Protein, Chain A"/>
    <property type="match status" value="1"/>
</dbReference>
<dbReference type="PANTHER" id="PTHR30466">
    <property type="entry name" value="FLAVIN REDUCTASE"/>
    <property type="match status" value="1"/>
</dbReference>
<dbReference type="InterPro" id="IPR002563">
    <property type="entry name" value="Flavin_Rdtase-like_dom"/>
</dbReference>
<dbReference type="SUPFAM" id="SSF50475">
    <property type="entry name" value="FMN-binding split barrel"/>
    <property type="match status" value="1"/>
</dbReference>
<keyword evidence="4" id="KW-1185">Reference proteome</keyword>
<sequence length="178" mass="18517">MSEKPVSAEPPAAGPARFRQGMRCLAGSVTVVAQQSAGGTLSGVTATAVCSLSAAPPSLIACINMTSVLAQGLVAGAPFSVNILSEHQEDIARAFGGQKGLSGRDRFIYGEWYRSDDGVPLLAAARATFECRVASFVDYGSHRAAIGLVRDVHMSDEADATLLFADGRFVTAIKTDPV</sequence>
<dbReference type="RefSeq" id="WP_209593001.1">
    <property type="nucleotide sequence ID" value="NZ_JAGJCF010000002.1"/>
</dbReference>
<dbReference type="PANTHER" id="PTHR30466:SF1">
    <property type="entry name" value="FMN REDUCTASE (NADH) RUTF"/>
    <property type="match status" value="1"/>
</dbReference>
<evidence type="ECO:0000256" key="1">
    <source>
        <dbReference type="ARBA" id="ARBA00023002"/>
    </source>
</evidence>
<gene>
    <name evidence="3" type="ORF">J6595_03100</name>
</gene>
<comment type="caution">
    <text evidence="3">The sequence shown here is derived from an EMBL/GenBank/DDBJ whole genome shotgun (WGS) entry which is preliminary data.</text>
</comment>
<protein>
    <submittedName>
        <fullName evidence="3">Flavin reductase family protein</fullName>
    </submittedName>
</protein>
<evidence type="ECO:0000259" key="2">
    <source>
        <dbReference type="SMART" id="SM00903"/>
    </source>
</evidence>
<reference evidence="3 4" key="1">
    <citation type="submission" date="2021-04" db="EMBL/GenBank/DDBJ databases">
        <title>Whole genome sequence of Jiella sp. KSK16Y-1.</title>
        <authorList>
            <person name="Tuo L."/>
        </authorList>
    </citation>
    <scope>NUCLEOTIDE SEQUENCE [LARGE SCALE GENOMIC DNA]</scope>
    <source>
        <strain evidence="3 4">KSK16Y-1</strain>
    </source>
</reference>
<dbReference type="InterPro" id="IPR012349">
    <property type="entry name" value="Split_barrel_FMN-bd"/>
</dbReference>
<organism evidence="3 4">
    <name type="scientific">Jiella mangrovi</name>
    <dbReference type="NCBI Taxonomy" id="2821407"/>
    <lineage>
        <taxon>Bacteria</taxon>
        <taxon>Pseudomonadati</taxon>
        <taxon>Pseudomonadota</taxon>
        <taxon>Alphaproteobacteria</taxon>
        <taxon>Hyphomicrobiales</taxon>
        <taxon>Aurantimonadaceae</taxon>
        <taxon>Jiella</taxon>
    </lineage>
</organism>
<keyword evidence="1" id="KW-0560">Oxidoreductase</keyword>
<dbReference type="EMBL" id="JAGJCF010000002">
    <property type="protein sequence ID" value="MBP0614561.1"/>
    <property type="molecule type" value="Genomic_DNA"/>
</dbReference>
<name>A0ABS4BCS1_9HYPH</name>
<dbReference type="InterPro" id="IPR050268">
    <property type="entry name" value="NADH-dep_flavin_reductase"/>
</dbReference>
<proteinExistence type="predicted"/>
<evidence type="ECO:0000313" key="4">
    <source>
        <dbReference type="Proteomes" id="UP000678276"/>
    </source>
</evidence>